<sequence>MCLSVEVCCFCVTLEAGSKIVAVVNLVLAALISLTYGSTAATLSYLPSSRRIFYGLVCAAAVGQLLLGSTMTYGAFRRKPRLLWIWVRVAWLSSLVFVAMAILGSVVLTMDTSTADSSEVSTMASAYLIYGAGLYYSASVVNSRRLEIVREDQNEAASRLMRQQNTPKSLLAFEDIV</sequence>
<feature type="transmembrane region" description="Helical" evidence="1">
    <location>
        <begin position="20"/>
        <end position="46"/>
    </location>
</feature>
<evidence type="ECO:0000313" key="2">
    <source>
        <dbReference type="EMBL" id="CAH2041224.1"/>
    </source>
</evidence>
<evidence type="ECO:0000256" key="1">
    <source>
        <dbReference type="SAM" id="Phobius"/>
    </source>
</evidence>
<name>A0ABN8HYH5_9NEOP</name>
<proteinExistence type="predicted"/>
<dbReference type="EMBL" id="OW152825">
    <property type="protein sequence ID" value="CAH2041224.1"/>
    <property type="molecule type" value="Genomic_DNA"/>
</dbReference>
<accession>A0ABN8HYH5</accession>
<feature type="transmembrane region" description="Helical" evidence="1">
    <location>
        <begin position="120"/>
        <end position="138"/>
    </location>
</feature>
<feature type="transmembrane region" description="Helical" evidence="1">
    <location>
        <begin position="83"/>
        <end position="108"/>
    </location>
</feature>
<protein>
    <submittedName>
        <fullName evidence="2">Uncharacterized protein</fullName>
    </submittedName>
</protein>
<dbReference type="Proteomes" id="UP000837857">
    <property type="component" value="Chromosome 13"/>
</dbReference>
<organism evidence="2 3">
    <name type="scientific">Iphiclides podalirius</name>
    <name type="common">scarce swallowtail</name>
    <dbReference type="NCBI Taxonomy" id="110791"/>
    <lineage>
        <taxon>Eukaryota</taxon>
        <taxon>Metazoa</taxon>
        <taxon>Ecdysozoa</taxon>
        <taxon>Arthropoda</taxon>
        <taxon>Hexapoda</taxon>
        <taxon>Insecta</taxon>
        <taxon>Pterygota</taxon>
        <taxon>Neoptera</taxon>
        <taxon>Endopterygota</taxon>
        <taxon>Lepidoptera</taxon>
        <taxon>Glossata</taxon>
        <taxon>Ditrysia</taxon>
        <taxon>Papilionoidea</taxon>
        <taxon>Papilionidae</taxon>
        <taxon>Papilioninae</taxon>
        <taxon>Iphiclides</taxon>
    </lineage>
</organism>
<evidence type="ECO:0000313" key="3">
    <source>
        <dbReference type="Proteomes" id="UP000837857"/>
    </source>
</evidence>
<keyword evidence="3" id="KW-1185">Reference proteome</keyword>
<gene>
    <name evidence="2" type="ORF">IPOD504_LOCUS3003</name>
</gene>
<keyword evidence="1" id="KW-1133">Transmembrane helix</keyword>
<feature type="non-terminal residue" evidence="2">
    <location>
        <position position="1"/>
    </location>
</feature>
<feature type="transmembrane region" description="Helical" evidence="1">
    <location>
        <begin position="52"/>
        <end position="76"/>
    </location>
</feature>
<keyword evidence="1" id="KW-0472">Membrane</keyword>
<keyword evidence="1" id="KW-0812">Transmembrane</keyword>
<reference evidence="2" key="1">
    <citation type="submission" date="2022-03" db="EMBL/GenBank/DDBJ databases">
        <authorList>
            <person name="Martin H S."/>
        </authorList>
    </citation>
    <scope>NUCLEOTIDE SEQUENCE</scope>
</reference>